<comment type="caution">
    <text evidence="4">The sequence shown here is derived from an EMBL/GenBank/DDBJ whole genome shotgun (WGS) entry which is preliminary data.</text>
</comment>
<dbReference type="InterPro" id="IPR045864">
    <property type="entry name" value="aa-tRNA-synth_II/BPL/LPL"/>
</dbReference>
<dbReference type="InterPro" id="IPR036390">
    <property type="entry name" value="WH_DNA-bd_sf"/>
</dbReference>
<dbReference type="InterPro" id="IPR004408">
    <property type="entry name" value="Biotin_CoA_COase_ligase"/>
</dbReference>
<dbReference type="InterPro" id="IPR004143">
    <property type="entry name" value="BPL_LPL_catalytic"/>
</dbReference>
<dbReference type="GO" id="GO:0006355">
    <property type="term" value="P:regulation of DNA-templated transcription"/>
    <property type="evidence" value="ECO:0007669"/>
    <property type="project" value="UniProtKB-UniRule"/>
</dbReference>
<keyword evidence="2" id="KW-0678">Repressor</keyword>
<dbReference type="RefSeq" id="WP_021681440.1">
    <property type="nucleotide sequence ID" value="NZ_KI260351.1"/>
</dbReference>
<dbReference type="AlphaFoldDB" id="U2LEK8"/>
<dbReference type="OrthoDB" id="9807064at2"/>
<dbReference type="Gene3D" id="1.10.10.10">
    <property type="entry name" value="Winged helix-like DNA-binding domain superfamily/Winged helix DNA-binding domain"/>
    <property type="match status" value="1"/>
</dbReference>
<keyword evidence="2" id="KW-0805">Transcription regulation</keyword>
<dbReference type="InterPro" id="IPR036388">
    <property type="entry name" value="WH-like_DNA-bd_sf"/>
</dbReference>
<reference evidence="4 5" key="1">
    <citation type="submission" date="2013-07" db="EMBL/GenBank/DDBJ databases">
        <authorList>
            <person name="Weinstock G."/>
            <person name="Sodergren E."/>
            <person name="Wylie T."/>
            <person name="Fulton L."/>
            <person name="Fulton R."/>
            <person name="Fronick C."/>
            <person name="O'Laughlin M."/>
            <person name="Godfrey J."/>
            <person name="Miner T."/>
            <person name="Herter B."/>
            <person name="Appelbaum E."/>
            <person name="Cordes M."/>
            <person name="Lek S."/>
            <person name="Wollam A."/>
            <person name="Pepin K.H."/>
            <person name="Palsikar V.B."/>
            <person name="Mitreva M."/>
            <person name="Wilson R.K."/>
        </authorList>
    </citation>
    <scope>NUCLEOTIDE SEQUENCE [LARGE SCALE GENOMIC DNA]</scope>
    <source>
        <strain evidence="4 5">ATCC 27760</strain>
    </source>
</reference>
<dbReference type="InterPro" id="IPR013196">
    <property type="entry name" value="HTH_11"/>
</dbReference>
<dbReference type="Pfam" id="PF03099">
    <property type="entry name" value="BPL_LplA_LipB"/>
    <property type="match status" value="1"/>
</dbReference>
<dbReference type="STRING" id="411473.RUMCAL_03211"/>
<dbReference type="CDD" id="cd16442">
    <property type="entry name" value="BPL"/>
    <property type="match status" value="1"/>
</dbReference>
<feature type="binding site" evidence="2">
    <location>
        <position position="187"/>
    </location>
    <ligand>
        <name>biotin</name>
        <dbReference type="ChEBI" id="CHEBI:57586"/>
    </ligand>
</feature>
<feature type="DNA-binding region" description="H-T-H motif" evidence="2">
    <location>
        <begin position="21"/>
        <end position="40"/>
    </location>
</feature>
<dbReference type="EC" id="6.3.4.15" evidence="2"/>
<evidence type="ECO:0000256" key="2">
    <source>
        <dbReference type="HAMAP-Rule" id="MF_00978"/>
    </source>
</evidence>
<evidence type="ECO:0000259" key="3">
    <source>
        <dbReference type="PROSITE" id="PS51733"/>
    </source>
</evidence>
<protein>
    <recommendedName>
        <fullName evidence="2">Bifunctional ligase/repressor BirA</fullName>
    </recommendedName>
    <alternativeName>
        <fullName evidence="2">Biotin--[acetyl-CoA-carboxylase] ligase</fullName>
        <ecNumber evidence="2">6.3.4.15</ecNumber>
    </alternativeName>
    <alternativeName>
        <fullName evidence="2">Biotin--protein ligase</fullName>
    </alternativeName>
    <alternativeName>
        <fullName evidence="2">Biotin-[acetyl-CoA carboxylase] synthetase</fullName>
    </alternativeName>
</protein>
<dbReference type="GO" id="GO:0005737">
    <property type="term" value="C:cytoplasm"/>
    <property type="evidence" value="ECO:0007669"/>
    <property type="project" value="TreeGrafter"/>
</dbReference>
<dbReference type="PANTHER" id="PTHR12835">
    <property type="entry name" value="BIOTIN PROTEIN LIGASE"/>
    <property type="match status" value="1"/>
</dbReference>
<dbReference type="GO" id="GO:0005524">
    <property type="term" value="F:ATP binding"/>
    <property type="evidence" value="ECO:0007669"/>
    <property type="project" value="UniProtKB-UniRule"/>
</dbReference>
<feature type="binding site" evidence="2">
    <location>
        <position position="116"/>
    </location>
    <ligand>
        <name>biotin</name>
        <dbReference type="ChEBI" id="CHEBI:57586"/>
    </ligand>
</feature>
<dbReference type="HOGENOM" id="CLU_051096_0_1_9"/>
<keyword evidence="2" id="KW-0547">Nucleotide-binding</keyword>
<dbReference type="PATRIC" id="fig|411473.3.peg.2686"/>
<evidence type="ECO:0000313" key="4">
    <source>
        <dbReference type="EMBL" id="ERJ87899.1"/>
    </source>
</evidence>
<comment type="catalytic activity">
    <reaction evidence="2">
        <text>biotin + L-lysyl-[protein] + ATP = N(6)-biotinyl-L-lysyl-[protein] + AMP + diphosphate + H(+)</text>
        <dbReference type="Rhea" id="RHEA:11756"/>
        <dbReference type="Rhea" id="RHEA-COMP:9752"/>
        <dbReference type="Rhea" id="RHEA-COMP:10505"/>
        <dbReference type="ChEBI" id="CHEBI:15378"/>
        <dbReference type="ChEBI" id="CHEBI:29969"/>
        <dbReference type="ChEBI" id="CHEBI:30616"/>
        <dbReference type="ChEBI" id="CHEBI:33019"/>
        <dbReference type="ChEBI" id="CHEBI:57586"/>
        <dbReference type="ChEBI" id="CHEBI:83144"/>
        <dbReference type="ChEBI" id="CHEBI:456215"/>
        <dbReference type="EC" id="6.3.4.15"/>
    </reaction>
</comment>
<dbReference type="GO" id="GO:0016740">
    <property type="term" value="F:transferase activity"/>
    <property type="evidence" value="ECO:0007669"/>
    <property type="project" value="UniProtKB-ARBA"/>
</dbReference>
<dbReference type="PANTHER" id="PTHR12835:SF5">
    <property type="entry name" value="BIOTIN--PROTEIN LIGASE"/>
    <property type="match status" value="1"/>
</dbReference>
<organism evidence="4 5">
    <name type="scientific">Ruminococcus callidus ATCC 27760</name>
    <dbReference type="NCBI Taxonomy" id="411473"/>
    <lineage>
        <taxon>Bacteria</taxon>
        <taxon>Bacillati</taxon>
        <taxon>Bacillota</taxon>
        <taxon>Clostridia</taxon>
        <taxon>Eubacteriales</taxon>
        <taxon>Oscillospiraceae</taxon>
        <taxon>Ruminococcus</taxon>
    </lineage>
</organism>
<keyword evidence="5" id="KW-1185">Reference proteome</keyword>
<dbReference type="SUPFAM" id="SSF55681">
    <property type="entry name" value="Class II aaRS and biotin synthetases"/>
    <property type="match status" value="1"/>
</dbReference>
<dbReference type="SUPFAM" id="SSF46785">
    <property type="entry name" value="Winged helix' DNA-binding domain"/>
    <property type="match status" value="1"/>
</dbReference>
<feature type="binding site" evidence="2">
    <location>
        <begin position="92"/>
        <end position="94"/>
    </location>
    <ligand>
        <name>biotin</name>
        <dbReference type="ChEBI" id="CHEBI:57586"/>
    </ligand>
</feature>
<dbReference type="GO" id="GO:0009249">
    <property type="term" value="P:protein lipoylation"/>
    <property type="evidence" value="ECO:0007669"/>
    <property type="project" value="UniProtKB-ARBA"/>
</dbReference>
<keyword evidence="2" id="KW-0092">Biotin</keyword>
<dbReference type="PROSITE" id="PS51733">
    <property type="entry name" value="BPL_LPL_CATALYTIC"/>
    <property type="match status" value="1"/>
</dbReference>
<keyword evidence="2" id="KW-0067">ATP-binding</keyword>
<evidence type="ECO:0000313" key="5">
    <source>
        <dbReference type="Proteomes" id="UP000016662"/>
    </source>
</evidence>
<feature type="domain" description="BPL/LPL catalytic" evidence="3">
    <location>
        <begin position="71"/>
        <end position="263"/>
    </location>
</feature>
<keyword evidence="2" id="KW-0238">DNA-binding</keyword>
<dbReference type="GO" id="GO:0004077">
    <property type="term" value="F:biotin--[biotin carboxyl-carrier protein] ligase activity"/>
    <property type="evidence" value="ECO:0007669"/>
    <property type="project" value="UniProtKB-UniRule"/>
</dbReference>
<dbReference type="Proteomes" id="UP000016662">
    <property type="component" value="Unassembled WGS sequence"/>
</dbReference>
<dbReference type="HAMAP" id="MF_00978">
    <property type="entry name" value="Bifunct_BirA"/>
    <property type="match status" value="1"/>
</dbReference>
<dbReference type="eggNOG" id="COG1654">
    <property type="taxonomic scope" value="Bacteria"/>
</dbReference>
<comment type="similarity">
    <text evidence="2">Belongs to the biotin--protein ligase family.</text>
</comment>
<evidence type="ECO:0000256" key="1">
    <source>
        <dbReference type="ARBA" id="ARBA00022598"/>
    </source>
</evidence>
<comment type="caution">
    <text evidence="2">Lacks conserved residue(s) required for the propagation of feature annotation.</text>
</comment>
<proteinExistence type="inferred from homology"/>
<accession>U2LEK8</accession>
<name>U2LEK8_9FIRM</name>
<dbReference type="InterPro" id="IPR030855">
    <property type="entry name" value="Bifunct_BirA"/>
</dbReference>
<dbReference type="NCBIfam" id="TIGR00121">
    <property type="entry name" value="birA_ligase"/>
    <property type="match status" value="1"/>
</dbReference>
<gene>
    <name evidence="2" type="primary">birA</name>
    <name evidence="4" type="ORF">RUMCAL_03211</name>
</gene>
<dbReference type="EMBL" id="AWVF01000426">
    <property type="protein sequence ID" value="ERJ87899.1"/>
    <property type="molecule type" value="Genomic_DNA"/>
</dbReference>
<dbReference type="Gene3D" id="3.30.930.10">
    <property type="entry name" value="Bira Bifunctional Protein, Domain 2"/>
    <property type="match status" value="1"/>
</dbReference>
<keyword evidence="1 2" id="KW-0436">Ligase</keyword>
<comment type="function">
    <text evidence="2">Acts both as a biotin--[acetyl-CoA-carboxylase] ligase and a repressor.</text>
</comment>
<keyword evidence="2" id="KW-0804">Transcription</keyword>
<dbReference type="GO" id="GO:0003677">
    <property type="term" value="F:DNA binding"/>
    <property type="evidence" value="ECO:0007669"/>
    <property type="project" value="UniProtKB-UniRule"/>
</dbReference>
<dbReference type="eggNOG" id="COG0340">
    <property type="taxonomic scope" value="Bacteria"/>
</dbReference>
<sequence>MRVKDAVAACLTEASGQYLSGETLAQKLGVSRNAVWKAVRLLQDEGFPIEAKKKTGYRLAQGVDLLTEESVRPYLHSRILGHPLYVYSELGSTNNTCKTLVRDHARHGTVVAANCQTAGKGRQGRTFVSPAGSGLYFSMILSEAVSLQDAPLLTACAAVAAARAIDALYGTQMQIKWVNDLYLDGKKCCGILTEGGVSLESGKLEHAIIGIGINVRNTSIAMPEELRHTVTSLEEARPDIHVCRAQLLATVLYEMEQVLRELPQRRFLAEYRRRSCLIGKTVELTKDDGTVKKVAVLEIADDCGLVVRDSFGNVETLHAGEVHIGAKGLQG</sequence>
<dbReference type="Pfam" id="PF08279">
    <property type="entry name" value="HTH_11"/>
    <property type="match status" value="1"/>
</dbReference>